<keyword evidence="2" id="KW-1185">Reference proteome</keyword>
<organism evidence="1 2">
    <name type="scientific">Nesidiocoris tenuis</name>
    <dbReference type="NCBI Taxonomy" id="355587"/>
    <lineage>
        <taxon>Eukaryota</taxon>
        <taxon>Metazoa</taxon>
        <taxon>Ecdysozoa</taxon>
        <taxon>Arthropoda</taxon>
        <taxon>Hexapoda</taxon>
        <taxon>Insecta</taxon>
        <taxon>Pterygota</taxon>
        <taxon>Neoptera</taxon>
        <taxon>Paraneoptera</taxon>
        <taxon>Hemiptera</taxon>
        <taxon>Heteroptera</taxon>
        <taxon>Panheteroptera</taxon>
        <taxon>Cimicomorpha</taxon>
        <taxon>Miridae</taxon>
        <taxon>Dicyphina</taxon>
        <taxon>Nesidiocoris</taxon>
    </lineage>
</organism>
<gene>
    <name evidence="1" type="ORF">NTJ_04367</name>
</gene>
<reference evidence="1 2" key="1">
    <citation type="submission" date="2023-09" db="EMBL/GenBank/DDBJ databases">
        <title>Nesidiocoris tenuis whole genome shotgun sequence.</title>
        <authorList>
            <person name="Shibata T."/>
            <person name="Shimoda M."/>
            <person name="Kobayashi T."/>
            <person name="Uehara T."/>
        </authorList>
    </citation>
    <scope>NUCLEOTIDE SEQUENCE [LARGE SCALE GENOMIC DNA]</scope>
    <source>
        <strain evidence="1 2">Japan</strain>
    </source>
</reference>
<dbReference type="EMBL" id="AP028911">
    <property type="protein sequence ID" value="BES91559.1"/>
    <property type="molecule type" value="Genomic_DNA"/>
</dbReference>
<evidence type="ECO:0000313" key="1">
    <source>
        <dbReference type="EMBL" id="BES91559.1"/>
    </source>
</evidence>
<protein>
    <recommendedName>
        <fullName evidence="3">C2H2-type domain-containing protein</fullName>
    </recommendedName>
</protein>
<name>A0ABN7AK50_9HEMI</name>
<accession>A0ABN7AK50</accession>
<dbReference type="Proteomes" id="UP001307889">
    <property type="component" value="Chromosome 3"/>
</dbReference>
<evidence type="ECO:0000313" key="2">
    <source>
        <dbReference type="Proteomes" id="UP001307889"/>
    </source>
</evidence>
<proteinExistence type="predicted"/>
<evidence type="ECO:0008006" key="3">
    <source>
        <dbReference type="Google" id="ProtNLM"/>
    </source>
</evidence>
<sequence>MELTRLCRRAVIRQPAVLGVSARRPPFTRDKPVYPRSARPVPRLLMSAVVSPLFRRGAIYQTVTFLRGIATFRPPPVPPQVPPPRSVGDSGHFLPSPRELSCVGCSRLKRTWRQHVRRHGRRRL</sequence>